<keyword evidence="3" id="KW-1185">Reference proteome</keyword>
<gene>
    <name evidence="2" type="ORF">BN980_GECA03s01990g</name>
</gene>
<feature type="compositionally biased region" description="Basic residues" evidence="1">
    <location>
        <begin position="171"/>
        <end position="188"/>
    </location>
</feature>
<evidence type="ECO:0000313" key="2">
    <source>
        <dbReference type="EMBL" id="CDO52440.1"/>
    </source>
</evidence>
<dbReference type="OrthoDB" id="10403936at2759"/>
<feature type="compositionally biased region" description="Low complexity" evidence="1">
    <location>
        <begin position="214"/>
        <end position="235"/>
    </location>
</feature>
<feature type="compositionally biased region" description="Low complexity" evidence="1">
    <location>
        <begin position="147"/>
        <end position="158"/>
    </location>
</feature>
<evidence type="ECO:0000256" key="1">
    <source>
        <dbReference type="SAM" id="MobiDB-lite"/>
    </source>
</evidence>
<protein>
    <submittedName>
        <fullName evidence="2">Uncharacterized protein</fullName>
    </submittedName>
</protein>
<evidence type="ECO:0000313" key="3">
    <source>
        <dbReference type="Proteomes" id="UP000242525"/>
    </source>
</evidence>
<feature type="region of interest" description="Disordered" evidence="1">
    <location>
        <begin position="42"/>
        <end position="91"/>
    </location>
</feature>
<proteinExistence type="predicted"/>
<feature type="region of interest" description="Disordered" evidence="1">
    <location>
        <begin position="127"/>
        <end position="195"/>
    </location>
</feature>
<name>A0A0J9X5N1_GEOCN</name>
<feature type="compositionally biased region" description="Acidic residues" evidence="1">
    <location>
        <begin position="249"/>
        <end position="259"/>
    </location>
</feature>
<dbReference type="EMBL" id="CCBN010000003">
    <property type="protein sequence ID" value="CDO52440.1"/>
    <property type="molecule type" value="Genomic_DNA"/>
</dbReference>
<feature type="region of interest" description="Disordered" evidence="1">
    <location>
        <begin position="213"/>
        <end position="271"/>
    </location>
</feature>
<sequence length="271" mass="30103">MSTIYTLEQLLDLSRSELCKNEKFQAGALKFSEELKASKAHYAAKAKARKSQSGDRHHSLRYVGDDNAIEDDEEEEEEIPQSFSVTFEDETADIDAGEMTSRLLKSVHNNSKSSSGNGLPPRIALAYASSKTSKKNRRQSSNKREVVSVSVAVEGEAPVAEEEDGWISVGPKHHHNNHHNHHNHHRKSFNHDQDHHRKKFNETNRQARVSFSKANAPNLARPANAAAPATASKAAEPVKQQEPAASSAIEEDDDNDDAWETPKKTARARRA</sequence>
<dbReference type="AlphaFoldDB" id="A0A0J9X5N1"/>
<comment type="caution">
    <text evidence="2">The sequence shown here is derived from an EMBL/GenBank/DDBJ whole genome shotgun (WGS) entry which is preliminary data.</text>
</comment>
<reference evidence="2" key="1">
    <citation type="submission" date="2014-03" db="EMBL/GenBank/DDBJ databases">
        <authorList>
            <person name="Casaregola S."/>
        </authorList>
    </citation>
    <scope>NUCLEOTIDE SEQUENCE [LARGE SCALE GENOMIC DNA]</scope>
    <source>
        <strain evidence="2">CLIB 918</strain>
    </source>
</reference>
<feature type="compositionally biased region" description="Basic residues" evidence="1">
    <location>
        <begin position="132"/>
        <end position="141"/>
    </location>
</feature>
<feature type="compositionally biased region" description="Acidic residues" evidence="1">
    <location>
        <begin position="67"/>
        <end position="79"/>
    </location>
</feature>
<dbReference type="Proteomes" id="UP000242525">
    <property type="component" value="Unassembled WGS sequence"/>
</dbReference>
<accession>A0A0J9X5N1</accession>
<organism evidence="2 3">
    <name type="scientific">Geotrichum candidum</name>
    <name type="common">Oospora lactis</name>
    <name type="synonym">Dipodascus geotrichum</name>
    <dbReference type="NCBI Taxonomy" id="1173061"/>
    <lineage>
        <taxon>Eukaryota</taxon>
        <taxon>Fungi</taxon>
        <taxon>Dikarya</taxon>
        <taxon>Ascomycota</taxon>
        <taxon>Saccharomycotina</taxon>
        <taxon>Dipodascomycetes</taxon>
        <taxon>Dipodascales</taxon>
        <taxon>Dipodascaceae</taxon>
        <taxon>Geotrichum</taxon>
    </lineage>
</organism>